<dbReference type="NCBIfam" id="TIGR04183">
    <property type="entry name" value="Por_Secre_tail"/>
    <property type="match status" value="1"/>
</dbReference>
<feature type="signal peptide" evidence="2">
    <location>
        <begin position="1"/>
        <end position="19"/>
    </location>
</feature>
<evidence type="ECO:0000259" key="3">
    <source>
        <dbReference type="Pfam" id="PF07675"/>
    </source>
</evidence>
<evidence type="ECO:0000259" key="4">
    <source>
        <dbReference type="Pfam" id="PF18962"/>
    </source>
</evidence>
<dbReference type="STRING" id="490189.SAMN02927903_00795"/>
<dbReference type="Pfam" id="PF18962">
    <property type="entry name" value="Por_Secre_tail"/>
    <property type="match status" value="1"/>
</dbReference>
<proteinExistence type="predicted"/>
<evidence type="ECO:0000313" key="5">
    <source>
        <dbReference type="EMBL" id="SCY11525.1"/>
    </source>
</evidence>
<keyword evidence="1 2" id="KW-0732">Signal</keyword>
<dbReference type="NCBIfam" id="NF038128">
    <property type="entry name" value="choice_anch_J"/>
    <property type="match status" value="1"/>
</dbReference>
<dbReference type="InterPro" id="IPR011628">
    <property type="entry name" value="Cleaved_adhesin"/>
</dbReference>
<protein>
    <submittedName>
        <fullName evidence="5">Por secretion system C-terminal sorting domain-containing protein</fullName>
    </submittedName>
</protein>
<evidence type="ECO:0000256" key="1">
    <source>
        <dbReference type="ARBA" id="ARBA00022729"/>
    </source>
</evidence>
<dbReference type="Pfam" id="PF07675">
    <property type="entry name" value="Cleaved_Adhesin"/>
    <property type="match status" value="1"/>
</dbReference>
<accession>A0A1G5DA22</accession>
<evidence type="ECO:0000313" key="6">
    <source>
        <dbReference type="Proteomes" id="UP000199354"/>
    </source>
</evidence>
<dbReference type="AlphaFoldDB" id="A0A1G5DA22"/>
<dbReference type="OrthoDB" id="1401747at2"/>
<sequence>MKTKLLFAALLGTVAASNAQTTLYSQEFTTATGSGLTIMDGDGDANNWGLFTGNATTAAWGLVGNFAGSRSWNPATGTPPGPLTPNNFLLTPEVVIPESFGATTLSFRLGATNPDFPAEQISIYLAPAAANSPALIQLLTPVFNYTLTADDAQAAEIFMVDVSDYAGQTVKIVMRHHDCTDQELLYLDDLTLVQETLATKSFNAAQFSVFPNPASDVVNVVNSNKDNITSVVLTDVNGRTVKTFNFDSMTKVQVNIADLTAGVYLMNIKTANGEITKKIVKN</sequence>
<reference evidence="5 6" key="1">
    <citation type="submission" date="2016-10" db="EMBL/GenBank/DDBJ databases">
        <authorList>
            <person name="de Groot N.N."/>
        </authorList>
    </citation>
    <scope>NUCLEOTIDE SEQUENCE [LARGE SCALE GENOMIC DNA]</scope>
    <source>
        <strain evidence="5 6">CGMCC 1.7031</strain>
    </source>
</reference>
<gene>
    <name evidence="5" type="ORF">SAMN02927903_00795</name>
</gene>
<name>A0A1G5DA22_9FLAO</name>
<evidence type="ECO:0000256" key="2">
    <source>
        <dbReference type="SAM" id="SignalP"/>
    </source>
</evidence>
<organism evidence="5 6">
    <name type="scientific">Flavobacterium caeni</name>
    <dbReference type="NCBI Taxonomy" id="490189"/>
    <lineage>
        <taxon>Bacteria</taxon>
        <taxon>Pseudomonadati</taxon>
        <taxon>Bacteroidota</taxon>
        <taxon>Flavobacteriia</taxon>
        <taxon>Flavobacteriales</taxon>
        <taxon>Flavobacteriaceae</taxon>
        <taxon>Flavobacterium</taxon>
    </lineage>
</organism>
<dbReference type="Gene3D" id="2.60.120.200">
    <property type="match status" value="1"/>
</dbReference>
<dbReference type="EMBL" id="FMVF01000003">
    <property type="protein sequence ID" value="SCY11525.1"/>
    <property type="molecule type" value="Genomic_DNA"/>
</dbReference>
<feature type="chain" id="PRO_5011483116" evidence="2">
    <location>
        <begin position="20"/>
        <end position="282"/>
    </location>
</feature>
<feature type="domain" description="Secretion system C-terminal sorting" evidence="4">
    <location>
        <begin position="209"/>
        <end position="280"/>
    </location>
</feature>
<feature type="domain" description="Cleaved adhesin" evidence="3">
    <location>
        <begin position="32"/>
        <end position="191"/>
    </location>
</feature>
<keyword evidence="6" id="KW-1185">Reference proteome</keyword>
<dbReference type="Proteomes" id="UP000199354">
    <property type="component" value="Unassembled WGS sequence"/>
</dbReference>
<dbReference type="RefSeq" id="WP_091141012.1">
    <property type="nucleotide sequence ID" value="NZ_FMVF01000003.1"/>
</dbReference>
<dbReference type="InterPro" id="IPR026444">
    <property type="entry name" value="Secre_tail"/>
</dbReference>